<feature type="compositionally biased region" description="Polar residues" evidence="1">
    <location>
        <begin position="84"/>
        <end position="93"/>
    </location>
</feature>
<sequence>MDAQEKINKSLEEVEKLSEMSESLSKSEDSKEVAPNEVSENTPEESQGSSEGDDPVSSQEDTDADSEGQEDAGEDDSTEKSLESVLSESDTVQQSLEVSDFLQELVKGIDSVLSKHQDTLSKSIEGNSQTQDLLAKSFEGIVKSQQAIVNTTARLQKSITELNSRIEKVERTPIKKSVTNANVIEKSFEASVGNKEDASKQLTKSQIGDKLFEGIQEQKVDENDLYAFEATGSVGALSPKARNYLGI</sequence>
<protein>
    <submittedName>
        <fullName evidence="2">Head scaffolding protein</fullName>
    </submittedName>
</protein>
<dbReference type="EMBL" id="PP819608">
    <property type="protein sequence ID" value="XCD09618.1"/>
    <property type="molecule type" value="Genomic_DNA"/>
</dbReference>
<accession>A0AAU8BCB9</accession>
<feature type="region of interest" description="Disordered" evidence="1">
    <location>
        <begin position="1"/>
        <end position="93"/>
    </location>
</feature>
<name>A0AAU8BCB9_9CAUD</name>
<evidence type="ECO:0000313" key="2">
    <source>
        <dbReference type="EMBL" id="XCD09618.1"/>
    </source>
</evidence>
<feature type="compositionally biased region" description="Basic and acidic residues" evidence="1">
    <location>
        <begin position="1"/>
        <end position="34"/>
    </location>
</feature>
<gene>
    <name evidence="2" type="ORF">Adastra073</name>
</gene>
<proteinExistence type="predicted"/>
<reference evidence="2" key="1">
    <citation type="submission" date="2024-05" db="EMBL/GenBank/DDBJ databases">
        <authorList>
            <person name="Herbig A.F."/>
            <person name="Pendergrass E.L."/>
        </authorList>
    </citation>
    <scope>NUCLEOTIDE SEQUENCE</scope>
</reference>
<feature type="compositionally biased region" description="Acidic residues" evidence="1">
    <location>
        <begin position="60"/>
        <end position="77"/>
    </location>
</feature>
<organism evidence="2">
    <name type="scientific">Bacillus phage Adastra</name>
    <dbReference type="NCBI Taxonomy" id="3143958"/>
    <lineage>
        <taxon>Viruses</taxon>
        <taxon>Duplodnaviria</taxon>
        <taxon>Heunggongvirae</taxon>
        <taxon>Uroviricota</taxon>
        <taxon>Caudoviricetes</taxon>
        <taxon>Herelleviridae</taxon>
        <taxon>Spounavirinae</taxon>
        <taxon>Okubovirus</taxon>
    </lineage>
</organism>
<evidence type="ECO:0000256" key="1">
    <source>
        <dbReference type="SAM" id="MobiDB-lite"/>
    </source>
</evidence>
<feature type="compositionally biased region" description="Polar residues" evidence="1">
    <location>
        <begin position="38"/>
        <end position="50"/>
    </location>
</feature>